<dbReference type="RefSeq" id="WP_136061637.1">
    <property type="nucleotide sequence ID" value="NZ_CAAHFH010000001.1"/>
</dbReference>
<accession>A0A6C2UJQ9</accession>
<dbReference type="InterPro" id="IPR055259">
    <property type="entry name" value="YkvP/CgeB_Glyco_trans-like"/>
</dbReference>
<protein>
    <recommendedName>
        <fullName evidence="1">Spore protein YkvP/CgeB glycosyl transferase-like domain-containing protein</fullName>
    </recommendedName>
</protein>
<evidence type="ECO:0000313" key="3">
    <source>
        <dbReference type="Proteomes" id="UP000346198"/>
    </source>
</evidence>
<sequence length="346" mass="39568">MRVLHVAYQQLRRYGKTRVSWVQKLTSGLIKNDHFVSVFSDRDVAAFEAPLGIRDLGKKKANRRLLETVAAFGPDLVIAGHCDMITNETLHEIRRMQPDVKIAHCNNDPLFVPSNVERIKHRAEAVDAVFVSTGRRELNIFEGCGARLYHMPNPVDPAVENLDNSVRTDLKIDLLFCSNSDDFTERLKMVKYLKDDLGDELNFKTFGSFGEPPIWGQDYDRALAETKMGLNLNRQEGDYWYSSARMAQLAGNGILQFTHSGPKFDELLPLESAVYFDDQDDLLAKIREFHNDDAKRQAWAARARDFFHREMNHTLNAQYILEASMLKPFSHAYVWAQDINLDGSTI</sequence>
<dbReference type="EMBL" id="CAAHFH010000001">
    <property type="protein sequence ID" value="VGO20199.1"/>
    <property type="molecule type" value="Genomic_DNA"/>
</dbReference>
<name>A0A6C2UJQ9_9BACT</name>
<keyword evidence="3" id="KW-1185">Reference proteome</keyword>
<evidence type="ECO:0000313" key="2">
    <source>
        <dbReference type="EMBL" id="VGO20199.1"/>
    </source>
</evidence>
<evidence type="ECO:0000259" key="1">
    <source>
        <dbReference type="Pfam" id="PF13524"/>
    </source>
</evidence>
<dbReference type="Proteomes" id="UP000346198">
    <property type="component" value="Unassembled WGS sequence"/>
</dbReference>
<gene>
    <name evidence="2" type="ORF">SCARR_02260</name>
</gene>
<reference evidence="2 3" key="1">
    <citation type="submission" date="2019-04" db="EMBL/GenBank/DDBJ databases">
        <authorList>
            <person name="Van Vliet M D."/>
        </authorList>
    </citation>
    <scope>NUCLEOTIDE SEQUENCE [LARGE SCALE GENOMIC DNA]</scope>
    <source>
        <strain evidence="2 3">F21</strain>
    </source>
</reference>
<proteinExistence type="predicted"/>
<dbReference type="AlphaFoldDB" id="A0A6C2UJQ9"/>
<organism evidence="2 3">
    <name type="scientific">Pontiella sulfatireligans</name>
    <dbReference type="NCBI Taxonomy" id="2750658"/>
    <lineage>
        <taxon>Bacteria</taxon>
        <taxon>Pseudomonadati</taxon>
        <taxon>Kiritimatiellota</taxon>
        <taxon>Kiritimatiellia</taxon>
        <taxon>Kiritimatiellales</taxon>
        <taxon>Pontiellaceae</taxon>
        <taxon>Pontiella</taxon>
    </lineage>
</organism>
<dbReference type="Pfam" id="PF13524">
    <property type="entry name" value="Glyco_trans_1_2"/>
    <property type="match status" value="1"/>
</dbReference>
<feature type="domain" description="Spore protein YkvP/CgeB glycosyl transferase-like" evidence="1">
    <location>
        <begin position="197"/>
        <end position="321"/>
    </location>
</feature>